<evidence type="ECO:0008006" key="4">
    <source>
        <dbReference type="Google" id="ProtNLM"/>
    </source>
</evidence>
<gene>
    <name evidence="2" type="ORF">NDI76_06220</name>
</gene>
<dbReference type="Proteomes" id="UP001257060">
    <property type="component" value="Unassembled WGS sequence"/>
</dbReference>
<keyword evidence="3" id="KW-1185">Reference proteome</keyword>
<feature type="transmembrane region" description="Helical" evidence="1">
    <location>
        <begin position="20"/>
        <end position="38"/>
    </location>
</feature>
<evidence type="ECO:0000313" key="3">
    <source>
        <dbReference type="Proteomes" id="UP001257060"/>
    </source>
</evidence>
<evidence type="ECO:0000256" key="1">
    <source>
        <dbReference type="SAM" id="Phobius"/>
    </source>
</evidence>
<feature type="transmembrane region" description="Helical" evidence="1">
    <location>
        <begin position="44"/>
        <end position="62"/>
    </location>
</feature>
<sequence length="131" mass="14082">MVEYRPGECNIGEAEQRRRALLGAAAALLTLGLVTWAFGFGGPWWVPALAALPLFGAAEGYFQTRFMFCTGFASLGIYDVSDGGNDRRRVTDDAARRADLKRAWRIHGYAAVVAVVGVLLLFGVDALVSAS</sequence>
<dbReference type="EMBL" id="JAMQOP010000001">
    <property type="protein sequence ID" value="MDS0298332.1"/>
    <property type="molecule type" value="Genomic_DNA"/>
</dbReference>
<proteinExistence type="predicted"/>
<organism evidence="2 3">
    <name type="scientific">Halogeometricum salsisoli</name>
    <dbReference type="NCBI Taxonomy" id="2950536"/>
    <lineage>
        <taxon>Archaea</taxon>
        <taxon>Methanobacteriati</taxon>
        <taxon>Methanobacteriota</taxon>
        <taxon>Stenosarchaea group</taxon>
        <taxon>Halobacteria</taxon>
        <taxon>Halobacteriales</taxon>
        <taxon>Haloferacaceae</taxon>
        <taxon>Halogeometricum</taxon>
    </lineage>
</organism>
<protein>
    <recommendedName>
        <fullName evidence="4">DUF2892 domain-containing protein</fullName>
    </recommendedName>
</protein>
<comment type="caution">
    <text evidence="2">The sequence shown here is derived from an EMBL/GenBank/DDBJ whole genome shotgun (WGS) entry which is preliminary data.</text>
</comment>
<keyword evidence="1" id="KW-0472">Membrane</keyword>
<keyword evidence="1" id="KW-1133">Transmembrane helix</keyword>
<reference evidence="2 3" key="1">
    <citation type="submission" date="2022-06" db="EMBL/GenBank/DDBJ databases">
        <title>Halogeometricum sp. a new haloarchaeum isolate from saline soil.</title>
        <authorList>
            <person name="Strakova D."/>
            <person name="Galisteo C."/>
            <person name="Sanchez-Porro C."/>
            <person name="Ventosa A."/>
        </authorList>
    </citation>
    <scope>NUCLEOTIDE SEQUENCE [LARGE SCALE GENOMIC DNA]</scope>
    <source>
        <strain evidence="2 3">S1BR25-6</strain>
    </source>
</reference>
<feature type="transmembrane region" description="Helical" evidence="1">
    <location>
        <begin position="106"/>
        <end position="128"/>
    </location>
</feature>
<name>A0ABU2GBZ5_9EURY</name>
<accession>A0ABU2GBZ5</accession>
<evidence type="ECO:0000313" key="2">
    <source>
        <dbReference type="EMBL" id="MDS0298332.1"/>
    </source>
</evidence>
<dbReference type="RefSeq" id="WP_310923142.1">
    <property type="nucleotide sequence ID" value="NZ_JAMQOP010000001.1"/>
</dbReference>
<keyword evidence="1" id="KW-0812">Transmembrane</keyword>